<comment type="caution">
    <text evidence="1">The sequence shown here is derived from an EMBL/GenBank/DDBJ whole genome shotgun (WGS) entry which is preliminary data.</text>
</comment>
<name>A0AAX6H357_IRIPA</name>
<protein>
    <submittedName>
        <fullName evidence="1">Uncharacterized protein</fullName>
    </submittedName>
</protein>
<accession>A0AAX6H357</accession>
<proteinExistence type="predicted"/>
<keyword evidence="2" id="KW-1185">Reference proteome</keyword>
<dbReference type="AlphaFoldDB" id="A0AAX6H357"/>
<dbReference type="EMBL" id="JANAVB010013598">
    <property type="protein sequence ID" value="KAJ6834987.1"/>
    <property type="molecule type" value="Genomic_DNA"/>
</dbReference>
<organism evidence="1 2">
    <name type="scientific">Iris pallida</name>
    <name type="common">Sweet iris</name>
    <dbReference type="NCBI Taxonomy" id="29817"/>
    <lineage>
        <taxon>Eukaryota</taxon>
        <taxon>Viridiplantae</taxon>
        <taxon>Streptophyta</taxon>
        <taxon>Embryophyta</taxon>
        <taxon>Tracheophyta</taxon>
        <taxon>Spermatophyta</taxon>
        <taxon>Magnoliopsida</taxon>
        <taxon>Liliopsida</taxon>
        <taxon>Asparagales</taxon>
        <taxon>Iridaceae</taxon>
        <taxon>Iridoideae</taxon>
        <taxon>Irideae</taxon>
        <taxon>Iris</taxon>
    </lineage>
</organism>
<evidence type="ECO:0000313" key="2">
    <source>
        <dbReference type="Proteomes" id="UP001140949"/>
    </source>
</evidence>
<dbReference type="Proteomes" id="UP001140949">
    <property type="component" value="Unassembled WGS sequence"/>
</dbReference>
<reference evidence="1" key="2">
    <citation type="submission" date="2023-04" db="EMBL/GenBank/DDBJ databases">
        <authorList>
            <person name="Bruccoleri R.E."/>
            <person name="Oakeley E.J."/>
            <person name="Faust A.-M."/>
            <person name="Dessus-Babus S."/>
            <person name="Altorfer M."/>
            <person name="Burckhardt D."/>
            <person name="Oertli M."/>
            <person name="Naumann U."/>
            <person name="Petersen F."/>
            <person name="Wong J."/>
        </authorList>
    </citation>
    <scope>NUCLEOTIDE SEQUENCE</scope>
    <source>
        <strain evidence="1">GSM-AAB239-AS_SAM_17_03QT</strain>
        <tissue evidence="1">Leaf</tissue>
    </source>
</reference>
<sequence length="71" mass="8655">MTEPIGGKRRGCTRLPEVVIVLQDATLAYMIRCWYLEDMVPPWVRAPKWWSFYFRMDLDYRVIVRLFPRFV</sequence>
<reference evidence="1" key="1">
    <citation type="journal article" date="2023" name="GigaByte">
        <title>Genome assembly of the bearded iris, Iris pallida Lam.</title>
        <authorList>
            <person name="Bruccoleri R.E."/>
            <person name="Oakeley E.J."/>
            <person name="Faust A.M.E."/>
            <person name="Altorfer M."/>
            <person name="Dessus-Babus S."/>
            <person name="Burckhardt D."/>
            <person name="Oertli M."/>
            <person name="Naumann U."/>
            <person name="Petersen F."/>
            <person name="Wong J."/>
        </authorList>
    </citation>
    <scope>NUCLEOTIDE SEQUENCE</scope>
    <source>
        <strain evidence="1">GSM-AAB239-AS_SAM_17_03QT</strain>
    </source>
</reference>
<evidence type="ECO:0000313" key="1">
    <source>
        <dbReference type="EMBL" id="KAJ6834987.1"/>
    </source>
</evidence>
<gene>
    <name evidence="1" type="ORF">M6B38_123290</name>
</gene>